<proteinExistence type="predicted"/>
<evidence type="ECO:0000256" key="1">
    <source>
        <dbReference type="ARBA" id="ARBA00004651"/>
    </source>
</evidence>
<dbReference type="GO" id="GO:0005886">
    <property type="term" value="C:plasma membrane"/>
    <property type="evidence" value="ECO:0007669"/>
    <property type="project" value="UniProtKB-SubCell"/>
</dbReference>
<dbReference type="AlphaFoldDB" id="A0A9Q1UY16"/>
<keyword evidence="2" id="KW-0813">Transport</keyword>
<dbReference type="EMBL" id="LGVR01000044">
    <property type="protein sequence ID" value="KOA86805.1"/>
    <property type="molecule type" value="Genomic_DNA"/>
</dbReference>
<dbReference type="SUPFAM" id="SSF103473">
    <property type="entry name" value="MFS general substrate transporter"/>
    <property type="match status" value="1"/>
</dbReference>
<dbReference type="PANTHER" id="PTHR23513">
    <property type="entry name" value="INTEGRAL MEMBRANE EFFLUX PROTEIN-RELATED"/>
    <property type="match status" value="1"/>
</dbReference>
<dbReference type="InterPro" id="IPR020846">
    <property type="entry name" value="MFS_dom"/>
</dbReference>
<protein>
    <recommendedName>
        <fullName evidence="8">Major facilitator superfamily (MFS) profile domain-containing protein</fullName>
    </recommendedName>
</protein>
<evidence type="ECO:0000256" key="2">
    <source>
        <dbReference type="ARBA" id="ARBA00022448"/>
    </source>
</evidence>
<evidence type="ECO:0000313" key="10">
    <source>
        <dbReference type="Proteomes" id="UP000037540"/>
    </source>
</evidence>
<comment type="caution">
    <text evidence="9">The sequence shown here is derived from an EMBL/GenBank/DDBJ whole genome shotgun (WGS) entry which is preliminary data.</text>
</comment>
<dbReference type="GO" id="GO:0022857">
    <property type="term" value="F:transmembrane transporter activity"/>
    <property type="evidence" value="ECO:0007669"/>
    <property type="project" value="InterPro"/>
</dbReference>
<name>A0A9Q1UY16_CLOBO</name>
<keyword evidence="3" id="KW-1003">Cell membrane</keyword>
<reference evidence="9 10" key="1">
    <citation type="submission" date="2015-07" db="EMBL/GenBank/DDBJ databases">
        <title>Draft genome sequences of 17 French Clostridium botulinum group III.</title>
        <authorList>
            <person name="Woudstra C."/>
            <person name="Le Marechal C."/>
            <person name="Souillard R."/>
            <person name="Bayon-Auboyer M.-H."/>
            <person name="Dessouter D."/>
            <person name="Fach P."/>
        </authorList>
    </citation>
    <scope>NUCLEOTIDE SEQUENCE [LARGE SCALE GENOMIC DNA]</scope>
    <source>
        <strain evidence="9 10">12LNRI-CD</strain>
    </source>
</reference>
<evidence type="ECO:0000256" key="7">
    <source>
        <dbReference type="SAM" id="Phobius"/>
    </source>
</evidence>
<evidence type="ECO:0000256" key="6">
    <source>
        <dbReference type="ARBA" id="ARBA00023136"/>
    </source>
</evidence>
<evidence type="ECO:0000256" key="3">
    <source>
        <dbReference type="ARBA" id="ARBA00022475"/>
    </source>
</evidence>
<comment type="subcellular location">
    <subcellularLocation>
        <location evidence="1">Cell membrane</location>
        <topology evidence="1">Multi-pass membrane protein</topology>
    </subcellularLocation>
</comment>
<evidence type="ECO:0000313" key="9">
    <source>
        <dbReference type="EMBL" id="KOA86805.1"/>
    </source>
</evidence>
<feature type="transmembrane region" description="Helical" evidence="7">
    <location>
        <begin position="115"/>
        <end position="133"/>
    </location>
</feature>
<dbReference type="PANTHER" id="PTHR23513:SF6">
    <property type="entry name" value="MAJOR FACILITATOR SUPERFAMILY ASSOCIATED DOMAIN-CONTAINING PROTEIN"/>
    <property type="match status" value="1"/>
</dbReference>
<feature type="transmembrane region" description="Helical" evidence="7">
    <location>
        <begin position="139"/>
        <end position="159"/>
    </location>
</feature>
<organism evidence="9 10">
    <name type="scientific">Clostridium botulinum</name>
    <dbReference type="NCBI Taxonomy" id="1491"/>
    <lineage>
        <taxon>Bacteria</taxon>
        <taxon>Bacillati</taxon>
        <taxon>Bacillota</taxon>
        <taxon>Clostridia</taxon>
        <taxon>Eubacteriales</taxon>
        <taxon>Clostridiaceae</taxon>
        <taxon>Clostridium</taxon>
    </lineage>
</organism>
<accession>A0A9Q1UY16</accession>
<feature type="transmembrane region" description="Helical" evidence="7">
    <location>
        <begin position="20"/>
        <end position="42"/>
    </location>
</feature>
<feature type="transmembrane region" description="Helical" evidence="7">
    <location>
        <begin position="73"/>
        <end position="94"/>
    </location>
</feature>
<sequence>MSMTLTLPWFQTNKQLGIVSYGIAMAINTFGMLIDFSCLATIDIKVEKRFRVFIASGIIISITMIIYSITMNIFVIFVLFFINGFSLAVLNSLIQISLQNAVDSNMRTRVFEFKRAISSALMPVGMVLAGILAEKISMNFIILTDYTIFLILIIYLLFLTQVREIINN</sequence>
<feature type="domain" description="Major facilitator superfamily (MFS) profile" evidence="8">
    <location>
        <begin position="1"/>
        <end position="168"/>
    </location>
</feature>
<dbReference type="RefSeq" id="WP_019278607.1">
    <property type="nucleotide sequence ID" value="NZ_LGVO01000083.1"/>
</dbReference>
<evidence type="ECO:0000256" key="4">
    <source>
        <dbReference type="ARBA" id="ARBA00022692"/>
    </source>
</evidence>
<dbReference type="Proteomes" id="UP000037540">
    <property type="component" value="Unassembled WGS sequence"/>
</dbReference>
<keyword evidence="6 7" id="KW-0472">Membrane</keyword>
<dbReference type="Gene3D" id="1.20.1250.20">
    <property type="entry name" value="MFS general substrate transporter like domains"/>
    <property type="match status" value="1"/>
</dbReference>
<evidence type="ECO:0000256" key="5">
    <source>
        <dbReference type="ARBA" id="ARBA00022989"/>
    </source>
</evidence>
<keyword evidence="4 7" id="KW-0812">Transmembrane</keyword>
<gene>
    <name evidence="9" type="ORF">ADU74_08000</name>
</gene>
<dbReference type="PROSITE" id="PS50850">
    <property type="entry name" value="MFS"/>
    <property type="match status" value="1"/>
</dbReference>
<evidence type="ECO:0000259" key="8">
    <source>
        <dbReference type="PROSITE" id="PS50850"/>
    </source>
</evidence>
<dbReference type="OrthoDB" id="9775268at2"/>
<keyword evidence="5 7" id="KW-1133">Transmembrane helix</keyword>
<feature type="transmembrane region" description="Helical" evidence="7">
    <location>
        <begin position="49"/>
        <end position="67"/>
    </location>
</feature>
<dbReference type="InterPro" id="IPR036259">
    <property type="entry name" value="MFS_trans_sf"/>
</dbReference>